<dbReference type="GO" id="GO:0005829">
    <property type="term" value="C:cytosol"/>
    <property type="evidence" value="ECO:0007669"/>
    <property type="project" value="TreeGrafter"/>
</dbReference>
<dbReference type="Gene3D" id="1.10.260.40">
    <property type="entry name" value="lambda repressor-like DNA-binding domains"/>
    <property type="match status" value="1"/>
</dbReference>
<dbReference type="Pfam" id="PF01381">
    <property type="entry name" value="HTH_3"/>
    <property type="match status" value="1"/>
</dbReference>
<dbReference type="Proteomes" id="UP000592216">
    <property type="component" value="Unassembled WGS sequence"/>
</dbReference>
<evidence type="ECO:0000256" key="3">
    <source>
        <dbReference type="ARBA" id="ARBA00023163"/>
    </source>
</evidence>
<proteinExistence type="predicted"/>
<dbReference type="PROSITE" id="PS50943">
    <property type="entry name" value="HTH_CROC1"/>
    <property type="match status" value="1"/>
</dbReference>
<dbReference type="Proteomes" id="UP000523601">
    <property type="component" value="Unassembled WGS sequence"/>
</dbReference>
<dbReference type="PANTHER" id="PTHR46797">
    <property type="entry name" value="HTH-TYPE TRANSCRIPTIONAL REGULATOR"/>
    <property type="match status" value="1"/>
</dbReference>
<dbReference type="GO" id="GO:0003700">
    <property type="term" value="F:DNA-binding transcription factor activity"/>
    <property type="evidence" value="ECO:0007669"/>
    <property type="project" value="TreeGrafter"/>
</dbReference>
<dbReference type="GO" id="GO:0003677">
    <property type="term" value="F:DNA binding"/>
    <property type="evidence" value="ECO:0007669"/>
    <property type="project" value="UniProtKB-KW"/>
</dbReference>
<dbReference type="SUPFAM" id="SSF47413">
    <property type="entry name" value="lambda repressor-like DNA-binding domains"/>
    <property type="match status" value="1"/>
</dbReference>
<name>A0A850QB89_9RHOB</name>
<sequence>MSRGALTGSRIRERRNMLGMRQADLARNVGISASYLNLIEHNRRRIGGKLLMDIAHTLDVEPAALSEGAEAHLVARLREAAADGGKRTEIDRVDEFAGRFPGWAELVVDKQRRVTALERTVEVLTDRLTHDPFLSAALHDILTAVTSIRSTSSILVETPELEPEWRSRFHRNINEDSQRLSEASRSLVTYLDGVDDIDASSTSPQEELEAFLGAFDFHFPELEEPVEEGTIENLVSGADLLRSGSARTLAAAHLYQYAEDARRVPLAKLRGVLGTHGLEPAMLAGALAVDLPTIFRRLAALPREMGYGPIGLVACDASGTLVFRKQIEGFPLPRFGAACPLWPLFRSLSQPMMPLLMDLAQSGRGAGHFRTYSIAQPVGDLSFGKTMRFEASMLVIPEEDALEKSYDVVGVSCRICPRSDCGARREPSILAEGF</sequence>
<dbReference type="SMART" id="SM00530">
    <property type="entry name" value="HTH_XRE"/>
    <property type="match status" value="1"/>
</dbReference>
<accession>A0A850QB89</accession>
<evidence type="ECO:0000256" key="2">
    <source>
        <dbReference type="ARBA" id="ARBA00023125"/>
    </source>
</evidence>
<comment type="caution">
    <text evidence="5">The sequence shown here is derived from an EMBL/GenBank/DDBJ whole genome shotgun (WGS) entry which is preliminary data.</text>
</comment>
<organism evidence="5 8">
    <name type="scientific">Donghicola mangrovi</name>
    <dbReference type="NCBI Taxonomy" id="2729614"/>
    <lineage>
        <taxon>Bacteria</taxon>
        <taxon>Pseudomonadati</taxon>
        <taxon>Pseudomonadota</taxon>
        <taxon>Alphaproteobacteria</taxon>
        <taxon>Rhodobacterales</taxon>
        <taxon>Roseobacteraceae</taxon>
        <taxon>Donghicola</taxon>
    </lineage>
</organism>
<dbReference type="EMBL" id="JABCJD010000007">
    <property type="protein sequence ID" value="NVO28561.1"/>
    <property type="molecule type" value="Genomic_DNA"/>
</dbReference>
<dbReference type="EMBL" id="JABCJE010000002">
    <property type="protein sequence ID" value="NVO23181.1"/>
    <property type="molecule type" value="Genomic_DNA"/>
</dbReference>
<evidence type="ECO:0000313" key="5">
    <source>
        <dbReference type="EMBL" id="NVO23181.1"/>
    </source>
</evidence>
<dbReference type="InterPro" id="IPR050807">
    <property type="entry name" value="TransReg_Diox_bact_type"/>
</dbReference>
<keyword evidence="7" id="KW-1185">Reference proteome</keyword>
<protein>
    <submittedName>
        <fullName evidence="5">DUF2083 domain-containing protein</fullName>
    </submittedName>
</protein>
<reference evidence="7 8" key="1">
    <citation type="submission" date="2020-04" db="EMBL/GenBank/DDBJ databases">
        <title>Donghicola sp., a member of the Rhodobacteraceae family isolated from mangrove forest in Thailand.</title>
        <authorList>
            <person name="Charoenyingcharoen P."/>
            <person name="Yukphan P."/>
        </authorList>
    </citation>
    <scope>NUCLEOTIDE SEQUENCE [LARGE SCALE GENOMIC DNA]</scope>
    <source>
        <strain evidence="5 8">B5-SW-15</strain>
        <strain evidence="6 7">C2-DW-16</strain>
    </source>
</reference>
<evidence type="ECO:0000313" key="8">
    <source>
        <dbReference type="Proteomes" id="UP000592216"/>
    </source>
</evidence>
<keyword evidence="3" id="KW-0804">Transcription</keyword>
<dbReference type="InterPro" id="IPR018653">
    <property type="entry name" value="ScfR_C"/>
</dbReference>
<evidence type="ECO:0000259" key="4">
    <source>
        <dbReference type="PROSITE" id="PS50943"/>
    </source>
</evidence>
<gene>
    <name evidence="6" type="ORF">HJ526_14115</name>
    <name evidence="5" type="ORF">HJ536_07425</name>
</gene>
<dbReference type="InterPro" id="IPR010982">
    <property type="entry name" value="Lambda_DNA-bd_dom_sf"/>
</dbReference>
<dbReference type="AlphaFoldDB" id="A0A850QB89"/>
<evidence type="ECO:0000313" key="7">
    <source>
        <dbReference type="Proteomes" id="UP000523601"/>
    </source>
</evidence>
<keyword evidence="2" id="KW-0238">DNA-binding</keyword>
<dbReference type="CDD" id="cd00093">
    <property type="entry name" value="HTH_XRE"/>
    <property type="match status" value="1"/>
</dbReference>
<dbReference type="PANTHER" id="PTHR46797:SF23">
    <property type="entry name" value="HTH-TYPE TRANSCRIPTIONAL REGULATOR SUTR"/>
    <property type="match status" value="1"/>
</dbReference>
<keyword evidence="1" id="KW-0805">Transcription regulation</keyword>
<dbReference type="Pfam" id="PF09856">
    <property type="entry name" value="ScfRs"/>
    <property type="match status" value="1"/>
</dbReference>
<dbReference type="InterPro" id="IPR001387">
    <property type="entry name" value="Cro/C1-type_HTH"/>
</dbReference>
<evidence type="ECO:0000256" key="1">
    <source>
        <dbReference type="ARBA" id="ARBA00023015"/>
    </source>
</evidence>
<dbReference type="RefSeq" id="WP_176855246.1">
    <property type="nucleotide sequence ID" value="NZ_JABCJD010000007.1"/>
</dbReference>
<feature type="domain" description="HTH cro/C1-type" evidence="4">
    <location>
        <begin position="11"/>
        <end position="65"/>
    </location>
</feature>
<evidence type="ECO:0000313" key="6">
    <source>
        <dbReference type="EMBL" id="NVO28561.1"/>
    </source>
</evidence>